<dbReference type="EMBL" id="CP065053">
    <property type="protein sequence ID" value="QPI49024.1"/>
    <property type="molecule type" value="Genomic_DNA"/>
</dbReference>
<evidence type="ECO:0000313" key="1">
    <source>
        <dbReference type="EMBL" id="QPI49024.1"/>
    </source>
</evidence>
<sequence>MNAKQLPWPVCGVNAQGIHDRVNRDWRNLDFVQQAEPHRNSLETGQVLLARVRSPDRQ</sequence>
<proteinExistence type="predicted"/>
<reference evidence="1 2" key="1">
    <citation type="submission" date="2020-11" db="EMBL/GenBank/DDBJ databases">
        <authorList>
            <person name="Sun Q."/>
        </authorList>
    </citation>
    <scope>NUCLEOTIDE SEQUENCE [LARGE SCALE GENOMIC DNA]</scope>
    <source>
        <strain evidence="1 2">P8398</strain>
    </source>
</reference>
<name>A0AA49A763_9BURK</name>
<dbReference type="RefSeq" id="WP_206088628.1">
    <property type="nucleotide sequence ID" value="NZ_CP065053.1"/>
</dbReference>
<accession>A0AA49A763</accession>
<evidence type="ECO:0000313" key="2">
    <source>
        <dbReference type="Proteomes" id="UP000662888"/>
    </source>
</evidence>
<protein>
    <submittedName>
        <fullName evidence="1">Uncharacterized protein</fullName>
    </submittedName>
</protein>
<keyword evidence="2" id="KW-1185">Reference proteome</keyword>
<organism evidence="1 2">
    <name type="scientific">Massilia antarctica</name>
    <dbReference type="NCBI Taxonomy" id="2765360"/>
    <lineage>
        <taxon>Bacteria</taxon>
        <taxon>Pseudomonadati</taxon>
        <taxon>Pseudomonadota</taxon>
        <taxon>Betaproteobacteria</taxon>
        <taxon>Burkholderiales</taxon>
        <taxon>Oxalobacteraceae</taxon>
        <taxon>Telluria group</taxon>
        <taxon>Massilia</taxon>
    </lineage>
</organism>
<dbReference type="Proteomes" id="UP000662888">
    <property type="component" value="Chromosome"/>
</dbReference>
<gene>
    <name evidence="1" type="ORF">IV454_26665</name>
</gene>